<dbReference type="InterPro" id="IPR013083">
    <property type="entry name" value="Znf_RING/FYVE/PHD"/>
</dbReference>
<dbReference type="InterPro" id="IPR045132">
    <property type="entry name" value="UBE4"/>
</dbReference>
<dbReference type="GO" id="GO:0000209">
    <property type="term" value="P:protein polyubiquitination"/>
    <property type="evidence" value="ECO:0007669"/>
    <property type="project" value="TreeGrafter"/>
</dbReference>
<sequence>MSSNPNPPDADADADAIREKRLARLAAFQQPRPSPTPTPDSSVPGTPTSSSAATTPTQPRPESRLLAAAAAASAPRTDVAATLKRAAPAALEDNRPSPTPVQKVPEGGLTVEEAWEDLKLGQIFRVALRVGTTFIWEGTNDTKRLRQPNPKASSSGYMVLEDLRKDLEDEMPPEEKDVKSYKGISQLQDGLLIGIVARLSVQNLDQLILSICGVPGVVPMDHLVSAWRRSMDIQRKTPASKLDAEKIQILKEARRMCVNYMVCCITVPDMFGGAQEPVRLDERLVHDSENDRGLPQEVLQELVSKFDEEPELITSFQDAFKNLSAKVAEMNMSDNYKPYINALGRISHMKPLAEIFINLPEFLADAEPFKLEKAMLLGPFFRISPVQPDVAKQYFSNAKNQSAVVIRDATNALRMAMKAQQDQLAQIVTALCKASPSARSRVLEFFAKVLNANKKRAAINYDRQEVASDGFMLNITAVLTRLCEPFMDASFSKIDRIEVEYFRRNPKLDIKSETKLKASSEAESEEFYSHTLEGTNNFITEVFFLTVAAYHYGLSATESERDGLSKDIPEMERHLEKIEQDRNKWAGQPSALAILDRNIKKIKERLDKAIAYKYAQEVALFDNSVQASALLFMRYQMVWLLRLVDSTNQYPIQIPTLPLPEQPAPEFCHLPEYMVESIGNIMSFVALYTSDLLISTQLADLMVFSVTFFRSSTYIPKVTLKSKLVEIIYWGILPNSRGGTGFLAELIHGNRFVLQHLMHALMTFYIEIEKHYYDKFTVRFHISKIIQSIWPNQQYRDKLEHESDTNLDFFVRFVALLLNDVTYVLDHSLTALTEIRRLQDELEQMPSTLTAEQRAEKEKLLAKSERDATSYTQLGNETVIMVNLFTSAIPDSFVQPEIVTRLASMLDYNLEALVGPKCNSLRVRNPDKYRFNPKSLLGEITSIYVNLKGKEAFVEAIARDGRSYSHQTFEQAVGVLRRHNLKSQEDIEALVKLAMKVEETKRREEEEELELGEVPDEFTDPLMATLMEDPVILPISGITIDRQTIKAHLLSDATDPFNRTPLKIEDVVEDVALKAKINAWIAERKAAVKAEKVAGKMDIDG</sequence>
<dbReference type="EMBL" id="HF935531">
    <property type="protein sequence ID" value="CCX31079.1"/>
    <property type="molecule type" value="Genomic_DNA"/>
</dbReference>
<name>U4LG35_PYROM</name>
<keyword evidence="9" id="KW-0697">Rotamase</keyword>
<dbReference type="FunFam" id="3.30.40.10:FF:000055">
    <property type="entry name" value="Ubiquitin conjugation factor e4 a"/>
    <property type="match status" value="1"/>
</dbReference>
<dbReference type="PANTHER" id="PTHR13931">
    <property type="entry name" value="UBIQUITINATION FACTOR E4"/>
    <property type="match status" value="1"/>
</dbReference>
<dbReference type="GO" id="GO:0005737">
    <property type="term" value="C:cytoplasm"/>
    <property type="evidence" value="ECO:0007669"/>
    <property type="project" value="UniProtKB-SubCell"/>
</dbReference>
<dbReference type="GO" id="GO:0000151">
    <property type="term" value="C:ubiquitin ligase complex"/>
    <property type="evidence" value="ECO:0007669"/>
    <property type="project" value="InterPro"/>
</dbReference>
<evidence type="ECO:0000256" key="1">
    <source>
        <dbReference type="ARBA" id="ARBA00000900"/>
    </source>
</evidence>
<comment type="similarity">
    <text evidence="5">Belongs to the ubiquitin conjugation factor E4 family.</text>
</comment>
<protein>
    <submittedName>
        <fullName evidence="13">Similar to Ubiquitin conjugation factor E4 acc. no. Q9HE05</fullName>
    </submittedName>
</protein>
<reference evidence="13 14" key="1">
    <citation type="journal article" date="2013" name="PLoS Genet.">
        <title>The genome and development-dependent transcriptomes of Pyronema confluens: a window into fungal evolution.</title>
        <authorList>
            <person name="Traeger S."/>
            <person name="Altegoer F."/>
            <person name="Freitag M."/>
            <person name="Gabaldon T."/>
            <person name="Kempken F."/>
            <person name="Kumar A."/>
            <person name="Marcet-Houben M."/>
            <person name="Poggeler S."/>
            <person name="Stajich J.E."/>
            <person name="Nowrousian M."/>
        </authorList>
    </citation>
    <scope>NUCLEOTIDE SEQUENCE [LARGE SCALE GENOMIC DNA]</scope>
    <source>
        <strain evidence="14">CBS 100304</strain>
        <tissue evidence="13">Vegetative mycelium</tissue>
    </source>
</reference>
<dbReference type="Pfam" id="PF04564">
    <property type="entry name" value="U-box"/>
    <property type="match status" value="1"/>
</dbReference>
<keyword evidence="8" id="KW-0833">Ubl conjugation pathway</keyword>
<comment type="catalytic activity">
    <reaction evidence="1">
        <text>S-ubiquitinyl-[E2 ubiquitin-conjugating enzyme]-L-cysteine + [acceptor protein]-L-lysine = [E2 ubiquitin-conjugating enzyme]-L-cysteine + N(6)-ubiquitinyl-[acceptor protein]-L-lysine.</text>
        <dbReference type="EC" id="2.3.2.27"/>
    </reaction>
</comment>
<comment type="subcellular location">
    <subcellularLocation>
        <location evidence="3">Cytoplasm</location>
    </subcellularLocation>
    <subcellularLocation>
        <location evidence="2">Nucleus</location>
    </subcellularLocation>
</comment>
<dbReference type="Pfam" id="PF10408">
    <property type="entry name" value="Ufd2P_core"/>
    <property type="match status" value="1"/>
</dbReference>
<keyword evidence="7" id="KW-0808">Transferase</keyword>
<dbReference type="InterPro" id="IPR003613">
    <property type="entry name" value="Ubox_domain"/>
</dbReference>
<keyword evidence="6" id="KW-0963">Cytoplasm</keyword>
<keyword evidence="10" id="KW-0539">Nucleus</keyword>
<evidence type="ECO:0000256" key="9">
    <source>
        <dbReference type="ARBA" id="ARBA00023110"/>
    </source>
</evidence>
<evidence type="ECO:0000256" key="6">
    <source>
        <dbReference type="ARBA" id="ARBA00022490"/>
    </source>
</evidence>
<feature type="compositionally biased region" description="Low complexity" evidence="11">
    <location>
        <begin position="39"/>
        <end position="57"/>
    </location>
</feature>
<dbReference type="GO" id="GO:0006511">
    <property type="term" value="P:ubiquitin-dependent protein catabolic process"/>
    <property type="evidence" value="ECO:0007669"/>
    <property type="project" value="InterPro"/>
</dbReference>
<dbReference type="OrthoDB" id="20295at2759"/>
<evidence type="ECO:0000256" key="8">
    <source>
        <dbReference type="ARBA" id="ARBA00022786"/>
    </source>
</evidence>
<dbReference type="SUPFAM" id="SSF57850">
    <property type="entry name" value="RING/U-box"/>
    <property type="match status" value="1"/>
</dbReference>
<dbReference type="PROSITE" id="PS51698">
    <property type="entry name" value="U_BOX"/>
    <property type="match status" value="1"/>
</dbReference>
<dbReference type="STRING" id="1076935.U4LG35"/>
<feature type="domain" description="U-box" evidence="12">
    <location>
        <begin position="1013"/>
        <end position="1087"/>
    </location>
</feature>
<dbReference type="SMART" id="SM00504">
    <property type="entry name" value="Ubox"/>
    <property type="match status" value="1"/>
</dbReference>
<keyword evidence="14" id="KW-1185">Reference proteome</keyword>
<dbReference type="InterPro" id="IPR019474">
    <property type="entry name" value="Ub_conjug_fac_E4_core"/>
</dbReference>
<dbReference type="GO" id="GO:0034450">
    <property type="term" value="F:ubiquitin-ubiquitin ligase activity"/>
    <property type="evidence" value="ECO:0007669"/>
    <property type="project" value="InterPro"/>
</dbReference>
<dbReference type="UniPathway" id="UPA00143"/>
<evidence type="ECO:0000256" key="2">
    <source>
        <dbReference type="ARBA" id="ARBA00004123"/>
    </source>
</evidence>
<evidence type="ECO:0000256" key="5">
    <source>
        <dbReference type="ARBA" id="ARBA00007434"/>
    </source>
</evidence>
<feature type="compositionally biased region" description="Low complexity" evidence="11">
    <location>
        <begin position="67"/>
        <end position="80"/>
    </location>
</feature>
<dbReference type="GO" id="GO:0003755">
    <property type="term" value="F:peptidyl-prolyl cis-trans isomerase activity"/>
    <property type="evidence" value="ECO:0007669"/>
    <property type="project" value="UniProtKB-KW"/>
</dbReference>
<dbReference type="GO" id="GO:0005634">
    <property type="term" value="C:nucleus"/>
    <property type="evidence" value="ECO:0007669"/>
    <property type="project" value="UniProtKB-SubCell"/>
</dbReference>
<evidence type="ECO:0000313" key="13">
    <source>
        <dbReference type="EMBL" id="CCX31079.1"/>
    </source>
</evidence>
<accession>U4LG35</accession>
<dbReference type="eggNOG" id="KOG2042">
    <property type="taxonomic scope" value="Eukaryota"/>
</dbReference>
<dbReference type="PANTHER" id="PTHR13931:SF2">
    <property type="entry name" value="UBIQUITIN CONJUGATION FACTOR E4 B"/>
    <property type="match status" value="1"/>
</dbReference>
<dbReference type="GO" id="GO:0036503">
    <property type="term" value="P:ERAD pathway"/>
    <property type="evidence" value="ECO:0007669"/>
    <property type="project" value="InterPro"/>
</dbReference>
<proteinExistence type="inferred from homology"/>
<dbReference type="Proteomes" id="UP000018144">
    <property type="component" value="Unassembled WGS sequence"/>
</dbReference>
<evidence type="ECO:0000256" key="10">
    <source>
        <dbReference type="ARBA" id="ARBA00023242"/>
    </source>
</evidence>
<evidence type="ECO:0000256" key="11">
    <source>
        <dbReference type="SAM" id="MobiDB-lite"/>
    </source>
</evidence>
<evidence type="ECO:0000256" key="4">
    <source>
        <dbReference type="ARBA" id="ARBA00004906"/>
    </source>
</evidence>
<evidence type="ECO:0000256" key="7">
    <source>
        <dbReference type="ARBA" id="ARBA00022679"/>
    </source>
</evidence>
<dbReference type="AlphaFoldDB" id="U4LG35"/>
<evidence type="ECO:0000313" key="14">
    <source>
        <dbReference type="Proteomes" id="UP000018144"/>
    </source>
</evidence>
<organism evidence="13 14">
    <name type="scientific">Pyronema omphalodes (strain CBS 100304)</name>
    <name type="common">Pyronema confluens</name>
    <dbReference type="NCBI Taxonomy" id="1076935"/>
    <lineage>
        <taxon>Eukaryota</taxon>
        <taxon>Fungi</taxon>
        <taxon>Dikarya</taxon>
        <taxon>Ascomycota</taxon>
        <taxon>Pezizomycotina</taxon>
        <taxon>Pezizomycetes</taxon>
        <taxon>Pezizales</taxon>
        <taxon>Pyronemataceae</taxon>
        <taxon>Pyronema</taxon>
    </lineage>
</organism>
<dbReference type="CDD" id="cd16657">
    <property type="entry name" value="RING-Ubox_UBE4A"/>
    <property type="match status" value="1"/>
</dbReference>
<gene>
    <name evidence="13" type="ORF">PCON_09907</name>
</gene>
<dbReference type="OMA" id="WLTEIAM"/>
<evidence type="ECO:0000259" key="12">
    <source>
        <dbReference type="PROSITE" id="PS51698"/>
    </source>
</evidence>
<dbReference type="Gene3D" id="3.30.40.10">
    <property type="entry name" value="Zinc/RING finger domain, C3HC4 (zinc finger)"/>
    <property type="match status" value="1"/>
</dbReference>
<evidence type="ECO:0000256" key="3">
    <source>
        <dbReference type="ARBA" id="ARBA00004496"/>
    </source>
</evidence>
<comment type="pathway">
    <text evidence="4">Protein modification; protein ubiquitination.</text>
</comment>
<keyword evidence="9" id="KW-0413">Isomerase</keyword>
<feature type="region of interest" description="Disordered" evidence="11">
    <location>
        <begin position="1"/>
        <end position="80"/>
    </location>
</feature>